<evidence type="ECO:0000256" key="1">
    <source>
        <dbReference type="ARBA" id="ARBA00023015"/>
    </source>
</evidence>
<dbReference type="FunCoup" id="A0A061AGY5">
    <property type="interactions" value="9"/>
</dbReference>
<dbReference type="InterPro" id="IPR046335">
    <property type="entry name" value="LacI/GalR-like_sensor"/>
</dbReference>
<dbReference type="HOGENOM" id="CLU_037628_6_2_14"/>
<dbReference type="InParanoid" id="A0A061AGY5"/>
<dbReference type="GO" id="GO:0003700">
    <property type="term" value="F:DNA-binding transcription factor activity"/>
    <property type="evidence" value="ECO:0007669"/>
    <property type="project" value="TreeGrafter"/>
</dbReference>
<dbReference type="GO" id="GO:0000976">
    <property type="term" value="F:transcription cis-regulatory region binding"/>
    <property type="evidence" value="ECO:0007669"/>
    <property type="project" value="TreeGrafter"/>
</dbReference>
<dbReference type="Proteomes" id="UP000032434">
    <property type="component" value="Chromosome 1"/>
</dbReference>
<dbReference type="PANTHER" id="PTHR30146:SF109">
    <property type="entry name" value="HTH-TYPE TRANSCRIPTIONAL REGULATOR GALS"/>
    <property type="match status" value="1"/>
</dbReference>
<dbReference type="SUPFAM" id="SSF53822">
    <property type="entry name" value="Periplasmic binding protein-like I"/>
    <property type="match status" value="1"/>
</dbReference>
<dbReference type="InterPro" id="IPR000551">
    <property type="entry name" value="MerR-type_HTH_dom"/>
</dbReference>
<dbReference type="PATRIC" id="fig|35623.3.peg.783"/>
<evidence type="ECO:0000256" key="2">
    <source>
        <dbReference type="ARBA" id="ARBA00023125"/>
    </source>
</evidence>
<dbReference type="InterPro" id="IPR010982">
    <property type="entry name" value="Lambda_DNA-bd_dom_sf"/>
</dbReference>
<dbReference type="PANTHER" id="PTHR30146">
    <property type="entry name" value="LACI-RELATED TRANSCRIPTIONAL REPRESSOR"/>
    <property type="match status" value="1"/>
</dbReference>
<proteinExistence type="predicted"/>
<evidence type="ECO:0000259" key="5">
    <source>
        <dbReference type="PROSITE" id="PS50937"/>
    </source>
</evidence>
<evidence type="ECO:0000313" key="7">
    <source>
        <dbReference type="Proteomes" id="UP000032434"/>
    </source>
</evidence>
<dbReference type="EMBL" id="LK028559">
    <property type="protein sequence ID" value="CDR30856.1"/>
    <property type="molecule type" value="Genomic_DNA"/>
</dbReference>
<dbReference type="AlphaFoldDB" id="A0A061AGY5"/>
<dbReference type="InterPro" id="IPR000843">
    <property type="entry name" value="HTH_LacI"/>
</dbReference>
<organism evidence="6 7">
    <name type="scientific">Acholeplasma oculi</name>
    <dbReference type="NCBI Taxonomy" id="35623"/>
    <lineage>
        <taxon>Bacteria</taxon>
        <taxon>Bacillati</taxon>
        <taxon>Mycoplasmatota</taxon>
        <taxon>Mollicutes</taxon>
        <taxon>Acholeplasmatales</taxon>
        <taxon>Acholeplasmataceae</taxon>
        <taxon>Acholeplasma</taxon>
    </lineage>
</organism>
<dbReference type="KEGG" id="aoc:Aocu_07830"/>
<keyword evidence="2" id="KW-0238">DNA-binding</keyword>
<feature type="domain" description="HTH lacI-type" evidence="4">
    <location>
        <begin position="2"/>
        <end position="56"/>
    </location>
</feature>
<dbReference type="RefSeq" id="WP_052670018.1">
    <property type="nucleotide sequence ID" value="NZ_FUZK01000001.1"/>
</dbReference>
<sequence>MVTIGEIAKAAGVSVSTVSKSLNGYQEISEKTRQKVKDVADKLGYTPNAAAQSLVLKKANTLGVVYEVEHGLKNLFFAAVLEAFRRYVQSKGYDILFLSNNTESKFDYLKHCQSKNVDGVLVMSTDESYDSVRKLVDSKLAVITLDPRDSTDNSIYSDSYHSIIKSTRYLYELGHRKIAFINGSYSNFVGQERLKGYLHFMQEKGLEPIYLKDHSNESYTFHEGYQTMKLLFENYGLPDAVCTVSDLMAMGAISYLHNHGYHVPNDVSVIGFDDLDICQICTPQLTTVRQDYEKIGVMAADALFHMLDQNVRQLEPMIIDTSIVVRDSCKKRTV</sequence>
<dbReference type="PROSITE" id="PS50937">
    <property type="entry name" value="HTH_MERR_2"/>
    <property type="match status" value="1"/>
</dbReference>
<keyword evidence="3" id="KW-0804">Transcription</keyword>
<feature type="domain" description="HTH merR-type" evidence="5">
    <location>
        <begin position="1"/>
        <end position="18"/>
    </location>
</feature>
<dbReference type="Gene3D" id="3.40.50.2300">
    <property type="match status" value="2"/>
</dbReference>
<dbReference type="Gene3D" id="1.10.260.40">
    <property type="entry name" value="lambda repressor-like DNA-binding domains"/>
    <property type="match status" value="1"/>
</dbReference>
<dbReference type="SUPFAM" id="SSF47413">
    <property type="entry name" value="lambda repressor-like DNA-binding domains"/>
    <property type="match status" value="1"/>
</dbReference>
<evidence type="ECO:0000256" key="3">
    <source>
        <dbReference type="ARBA" id="ARBA00023163"/>
    </source>
</evidence>
<dbReference type="Pfam" id="PF00356">
    <property type="entry name" value="LacI"/>
    <property type="match status" value="1"/>
</dbReference>
<name>A0A061AGY5_9MOLU</name>
<keyword evidence="7" id="KW-1185">Reference proteome</keyword>
<protein>
    <submittedName>
        <fullName evidence="6">LacI family transcriptional regulator</fullName>
    </submittedName>
</protein>
<reference evidence="7" key="1">
    <citation type="submission" date="2014-05" db="EMBL/GenBank/DDBJ databases">
        <authorList>
            <person name="Kube M."/>
        </authorList>
    </citation>
    <scope>NUCLEOTIDE SEQUENCE [LARGE SCALE GENOMIC DNA]</scope>
</reference>
<accession>A0A061AGY5</accession>
<dbReference type="CDD" id="cd01392">
    <property type="entry name" value="HTH_LacI"/>
    <property type="match status" value="1"/>
</dbReference>
<evidence type="ECO:0000259" key="4">
    <source>
        <dbReference type="PROSITE" id="PS50932"/>
    </source>
</evidence>
<dbReference type="Pfam" id="PF13377">
    <property type="entry name" value="Peripla_BP_3"/>
    <property type="match status" value="1"/>
</dbReference>
<evidence type="ECO:0000313" key="6">
    <source>
        <dbReference type="EMBL" id="CDR30856.1"/>
    </source>
</evidence>
<dbReference type="InterPro" id="IPR028082">
    <property type="entry name" value="Peripla_BP_I"/>
</dbReference>
<gene>
    <name evidence="6" type="ORF">Aocu_07830</name>
</gene>
<dbReference type="STRING" id="35623.Aocu_07830"/>
<dbReference type="SMART" id="SM00354">
    <property type="entry name" value="HTH_LACI"/>
    <property type="match status" value="1"/>
</dbReference>
<dbReference type="OrthoDB" id="9789891at2"/>
<dbReference type="PROSITE" id="PS50932">
    <property type="entry name" value="HTH_LACI_2"/>
    <property type="match status" value="1"/>
</dbReference>
<keyword evidence="1" id="KW-0805">Transcription regulation</keyword>
<dbReference type="CDD" id="cd06267">
    <property type="entry name" value="PBP1_LacI_sugar_binding-like"/>
    <property type="match status" value="1"/>
</dbReference>